<dbReference type="RefSeq" id="XP_013264781.1">
    <property type="nucleotide sequence ID" value="XM_013409327.1"/>
</dbReference>
<dbReference type="HOGENOM" id="CLU_022328_0_0_1"/>
<sequence>MCITEVWTYRECGCHYNHSLLCRSYRRNRSPCFAPNIQYSLEEWQQQRVFDNTSTASPQVTRPGRPTEPQNCPHHAFVQRSFLNQICEDCLIRELEIQPLSLTDEQPSSVNPDGGEGLIWDSEVTIEVEEMQFEMLSSPQGKRVDDGRDADHEEDDDKRLLESHVEVNVDFDSYSASGEEATSPLFPSPATRSPSSSSIEDLPLSPSYRTKRYGFALPPGVTYDLEDADDDSDDYPEIYDWTSSPLFRGRSLTRKQLTSFELYGVSPNGSDGSSKDKGLASLRTLRSISTNLRTGSMVKNDSKVVGRDAAIAESPRSLFRGFRSRKSSPLVAQSVEVNRVVGSHCTGPYDNLEPKDTKKSGLKSWAKFMIPDRKRNKHAALREIKTKARSRAPSPTGSWARNQGYHHDELPILGSKPESKLNTGSVESLIDDKSVEKREALRAMNPGTPDSPRLLAEVPAAIPHRQLLEKQELKEESDEISVNDITMPQHRPTVVTGNNFELSGHAQEVQEVARCEVNNAEDQATEEASVVQREALTSNPPATMPGSEAEEAEEEEAIIVEPGSAEQDAHSTAASTQDQGRSPLSPQSRFIQSIIDSSDARPHPPRKSSLRRLISIKMNASRIPKYSLPLPRIEAERPELDEGERNLLSGTNGNA</sequence>
<dbReference type="EMBL" id="AMGV01000001">
    <property type="protein sequence ID" value="KEF62191.1"/>
    <property type="molecule type" value="Genomic_DNA"/>
</dbReference>
<dbReference type="Proteomes" id="UP000027920">
    <property type="component" value="Unassembled WGS sequence"/>
</dbReference>
<feature type="region of interest" description="Disordered" evidence="1">
    <location>
        <begin position="133"/>
        <end position="204"/>
    </location>
</feature>
<evidence type="ECO:0000313" key="3">
    <source>
        <dbReference type="Proteomes" id="UP000027920"/>
    </source>
</evidence>
<dbReference type="GeneID" id="25275115"/>
<protein>
    <submittedName>
        <fullName evidence="2">Uncharacterized protein</fullName>
    </submittedName>
</protein>
<dbReference type="OrthoDB" id="4120272at2759"/>
<feature type="compositionally biased region" description="Basic and acidic residues" evidence="1">
    <location>
        <begin position="142"/>
        <end position="167"/>
    </location>
</feature>
<feature type="region of interest" description="Disordered" evidence="1">
    <location>
        <begin position="472"/>
        <end position="497"/>
    </location>
</feature>
<accession>A0A072PQP1</accession>
<dbReference type="VEuPathDB" id="FungiDB:A1O9_00163"/>
<proteinExistence type="predicted"/>
<feature type="region of interest" description="Disordered" evidence="1">
    <location>
        <begin position="515"/>
        <end position="613"/>
    </location>
</feature>
<name>A0A072PQP1_9EURO</name>
<gene>
    <name evidence="2" type="ORF">A1O9_00163</name>
</gene>
<organism evidence="2 3">
    <name type="scientific">Exophiala aquamarina CBS 119918</name>
    <dbReference type="NCBI Taxonomy" id="1182545"/>
    <lineage>
        <taxon>Eukaryota</taxon>
        <taxon>Fungi</taxon>
        <taxon>Dikarya</taxon>
        <taxon>Ascomycota</taxon>
        <taxon>Pezizomycotina</taxon>
        <taxon>Eurotiomycetes</taxon>
        <taxon>Chaetothyriomycetidae</taxon>
        <taxon>Chaetothyriales</taxon>
        <taxon>Herpotrichiellaceae</taxon>
        <taxon>Exophiala</taxon>
    </lineage>
</organism>
<feature type="compositionally biased region" description="Low complexity" evidence="1">
    <location>
        <begin position="188"/>
        <end position="198"/>
    </location>
</feature>
<evidence type="ECO:0000313" key="2">
    <source>
        <dbReference type="EMBL" id="KEF62191.1"/>
    </source>
</evidence>
<comment type="caution">
    <text evidence="2">The sequence shown here is derived from an EMBL/GenBank/DDBJ whole genome shotgun (WGS) entry which is preliminary data.</text>
</comment>
<reference evidence="2 3" key="1">
    <citation type="submission" date="2013-03" db="EMBL/GenBank/DDBJ databases">
        <title>The Genome Sequence of Exophiala aquamarina CBS 119918.</title>
        <authorList>
            <consortium name="The Broad Institute Genomics Platform"/>
            <person name="Cuomo C."/>
            <person name="de Hoog S."/>
            <person name="Gorbushina A."/>
            <person name="Walker B."/>
            <person name="Young S.K."/>
            <person name="Zeng Q."/>
            <person name="Gargeya S."/>
            <person name="Fitzgerald M."/>
            <person name="Haas B."/>
            <person name="Abouelleil A."/>
            <person name="Allen A.W."/>
            <person name="Alvarado L."/>
            <person name="Arachchi H.M."/>
            <person name="Berlin A.M."/>
            <person name="Chapman S.B."/>
            <person name="Gainer-Dewar J."/>
            <person name="Goldberg J."/>
            <person name="Griggs A."/>
            <person name="Gujja S."/>
            <person name="Hansen M."/>
            <person name="Howarth C."/>
            <person name="Imamovic A."/>
            <person name="Ireland A."/>
            <person name="Larimer J."/>
            <person name="McCowan C."/>
            <person name="Murphy C."/>
            <person name="Pearson M."/>
            <person name="Poon T.W."/>
            <person name="Priest M."/>
            <person name="Roberts A."/>
            <person name="Saif S."/>
            <person name="Shea T."/>
            <person name="Sisk P."/>
            <person name="Sykes S."/>
            <person name="Wortman J."/>
            <person name="Nusbaum C."/>
            <person name="Birren B."/>
        </authorList>
    </citation>
    <scope>NUCLEOTIDE SEQUENCE [LARGE SCALE GENOMIC DNA]</scope>
    <source>
        <strain evidence="2 3">CBS 119918</strain>
    </source>
</reference>
<keyword evidence="3" id="KW-1185">Reference proteome</keyword>
<dbReference type="AlphaFoldDB" id="A0A072PQP1"/>
<evidence type="ECO:0000256" key="1">
    <source>
        <dbReference type="SAM" id="MobiDB-lite"/>
    </source>
</evidence>
<feature type="compositionally biased region" description="Basic and acidic residues" evidence="1">
    <location>
        <begin position="633"/>
        <end position="645"/>
    </location>
</feature>
<feature type="compositionally biased region" description="Acidic residues" evidence="1">
    <location>
        <begin position="548"/>
        <end position="558"/>
    </location>
</feature>
<feature type="region of interest" description="Disordered" evidence="1">
    <location>
        <begin position="630"/>
        <end position="655"/>
    </location>
</feature>
<feature type="compositionally biased region" description="Polar residues" evidence="1">
    <location>
        <begin position="570"/>
        <end position="596"/>
    </location>
</feature>